<dbReference type="SMART" id="SM00756">
    <property type="entry name" value="VKc"/>
    <property type="match status" value="1"/>
</dbReference>
<protein>
    <submittedName>
        <fullName evidence="12">Putative membrane protein</fullName>
    </submittedName>
    <submittedName>
        <fullName evidence="13">Vitamin K epoxide reductase family protein</fullName>
    </submittedName>
</protein>
<dbReference type="EMBL" id="JABJRC010000001">
    <property type="protein sequence ID" value="NOL39350.1"/>
    <property type="molecule type" value="Genomic_DNA"/>
</dbReference>
<comment type="caution">
    <text evidence="13">The sequence shown here is derived from an EMBL/GenBank/DDBJ whole genome shotgun (WGS) entry which is preliminary data.</text>
</comment>
<proteinExistence type="inferred from homology"/>
<reference evidence="13 14" key="1">
    <citation type="submission" date="2020-05" db="EMBL/GenBank/DDBJ databases">
        <title>Genome sequence of Kribbella sandramycini ATCC 39419.</title>
        <authorList>
            <person name="Maclea K.S."/>
            <person name="Fair J.L."/>
        </authorList>
    </citation>
    <scope>NUCLEOTIDE SEQUENCE [LARGE SCALE GENOMIC DNA]</scope>
    <source>
        <strain evidence="13 14">ATCC 39419</strain>
    </source>
</reference>
<dbReference type="Proteomes" id="UP000553957">
    <property type="component" value="Unassembled WGS sequence"/>
</dbReference>
<dbReference type="Pfam" id="PF07884">
    <property type="entry name" value="VKOR"/>
    <property type="match status" value="1"/>
</dbReference>
<organism evidence="13 14">
    <name type="scientific">Kribbella sandramycini</name>
    <dbReference type="NCBI Taxonomy" id="60450"/>
    <lineage>
        <taxon>Bacteria</taxon>
        <taxon>Bacillati</taxon>
        <taxon>Actinomycetota</taxon>
        <taxon>Actinomycetes</taxon>
        <taxon>Propionibacteriales</taxon>
        <taxon>Kribbellaceae</taxon>
        <taxon>Kribbella</taxon>
    </lineage>
</organism>
<dbReference type="AlphaFoldDB" id="A0A7Y4NYP1"/>
<dbReference type="GO" id="GO:0048038">
    <property type="term" value="F:quinone binding"/>
    <property type="evidence" value="ECO:0007669"/>
    <property type="project" value="UniProtKB-KW"/>
</dbReference>
<evidence type="ECO:0000256" key="3">
    <source>
        <dbReference type="ARBA" id="ARBA00022692"/>
    </source>
</evidence>
<evidence type="ECO:0000313" key="15">
    <source>
        <dbReference type="Proteomes" id="UP000553957"/>
    </source>
</evidence>
<keyword evidence="9" id="KW-0676">Redox-active center</keyword>
<comment type="similarity">
    <text evidence="2">Belongs to the VKOR family.</text>
</comment>
<name>A0A7Y4NYP1_9ACTN</name>
<evidence type="ECO:0000313" key="13">
    <source>
        <dbReference type="EMBL" id="NOL39350.1"/>
    </source>
</evidence>
<dbReference type="GO" id="GO:0016491">
    <property type="term" value="F:oxidoreductase activity"/>
    <property type="evidence" value="ECO:0007669"/>
    <property type="project" value="UniProtKB-KW"/>
</dbReference>
<evidence type="ECO:0000256" key="7">
    <source>
        <dbReference type="ARBA" id="ARBA00023136"/>
    </source>
</evidence>
<dbReference type="PANTHER" id="PTHR34573">
    <property type="entry name" value="VKC DOMAIN-CONTAINING PROTEIN"/>
    <property type="match status" value="1"/>
</dbReference>
<evidence type="ECO:0000256" key="8">
    <source>
        <dbReference type="ARBA" id="ARBA00023157"/>
    </source>
</evidence>
<evidence type="ECO:0000313" key="12">
    <source>
        <dbReference type="EMBL" id="MBB6568056.1"/>
    </source>
</evidence>
<accession>A0A7Y4NYP1</accession>
<keyword evidence="5 10" id="KW-1133">Transmembrane helix</keyword>
<evidence type="ECO:0000256" key="6">
    <source>
        <dbReference type="ARBA" id="ARBA00023002"/>
    </source>
</evidence>
<dbReference type="InterPro" id="IPR012932">
    <property type="entry name" value="VKOR"/>
</dbReference>
<keyword evidence="4" id="KW-0874">Quinone</keyword>
<feature type="transmembrane region" description="Helical" evidence="10">
    <location>
        <begin position="93"/>
        <end position="110"/>
    </location>
</feature>
<dbReference type="CDD" id="cd12918">
    <property type="entry name" value="VKOR_arc"/>
    <property type="match status" value="1"/>
</dbReference>
<feature type="transmembrane region" description="Helical" evidence="10">
    <location>
        <begin position="7"/>
        <end position="28"/>
    </location>
</feature>
<evidence type="ECO:0000256" key="4">
    <source>
        <dbReference type="ARBA" id="ARBA00022719"/>
    </source>
</evidence>
<evidence type="ECO:0000256" key="9">
    <source>
        <dbReference type="ARBA" id="ARBA00023284"/>
    </source>
</evidence>
<comment type="subcellular location">
    <subcellularLocation>
        <location evidence="1">Membrane</location>
        <topology evidence="1">Multi-pass membrane protein</topology>
    </subcellularLocation>
</comment>
<keyword evidence="3 10" id="KW-0812">Transmembrane</keyword>
<feature type="transmembrane region" description="Helical" evidence="10">
    <location>
        <begin position="58"/>
        <end position="81"/>
    </location>
</feature>
<evidence type="ECO:0000256" key="1">
    <source>
        <dbReference type="ARBA" id="ARBA00004141"/>
    </source>
</evidence>
<sequence length="148" mass="16124">MRKPLGVIPWLVLTLSVLGVVVSAYLTYEHFTAGTTLACPETGVVNCMKVTSSKYSELLGIPVAVLGLLFFVGMTALSLPALWRTPSPWPSRLRLAGVVTGVVFVLYLVWAELFRINAICLWCTVVHGLTLVLFALVVIRIALPPLED</sequence>
<evidence type="ECO:0000259" key="11">
    <source>
        <dbReference type="SMART" id="SM00756"/>
    </source>
</evidence>
<dbReference type="RefSeq" id="WP_171670995.1">
    <property type="nucleotide sequence ID" value="NZ_BAAAGT010000003.1"/>
</dbReference>
<dbReference type="Gene3D" id="1.20.1440.130">
    <property type="entry name" value="VKOR domain"/>
    <property type="match status" value="1"/>
</dbReference>
<keyword evidence="6" id="KW-0560">Oxidoreductase</keyword>
<gene>
    <name evidence="12" type="ORF">HNR71_003693</name>
    <name evidence="13" type="ORF">HPO96_03735</name>
</gene>
<evidence type="ECO:0000256" key="10">
    <source>
        <dbReference type="SAM" id="Phobius"/>
    </source>
</evidence>
<feature type="transmembrane region" description="Helical" evidence="10">
    <location>
        <begin position="116"/>
        <end position="143"/>
    </location>
</feature>
<dbReference type="GO" id="GO:0016020">
    <property type="term" value="C:membrane"/>
    <property type="evidence" value="ECO:0007669"/>
    <property type="project" value="UniProtKB-SubCell"/>
</dbReference>
<evidence type="ECO:0000256" key="2">
    <source>
        <dbReference type="ARBA" id="ARBA00006214"/>
    </source>
</evidence>
<evidence type="ECO:0000256" key="5">
    <source>
        <dbReference type="ARBA" id="ARBA00022989"/>
    </source>
</evidence>
<dbReference type="EMBL" id="JACHKF010000001">
    <property type="protein sequence ID" value="MBB6568056.1"/>
    <property type="molecule type" value="Genomic_DNA"/>
</dbReference>
<evidence type="ECO:0000313" key="14">
    <source>
        <dbReference type="Proteomes" id="UP000534306"/>
    </source>
</evidence>
<keyword evidence="14" id="KW-1185">Reference proteome</keyword>
<dbReference type="PANTHER" id="PTHR34573:SF1">
    <property type="entry name" value="VITAMIN K EPOXIDE REDUCTASE DOMAIN-CONTAINING PROTEIN"/>
    <property type="match status" value="1"/>
</dbReference>
<dbReference type="InterPro" id="IPR038354">
    <property type="entry name" value="VKOR_sf"/>
</dbReference>
<feature type="domain" description="Vitamin K epoxide reductase" evidence="11">
    <location>
        <begin position="5"/>
        <end position="141"/>
    </location>
</feature>
<reference evidence="12 15" key="2">
    <citation type="submission" date="2020-08" db="EMBL/GenBank/DDBJ databases">
        <title>Sequencing the genomes of 1000 actinobacteria strains.</title>
        <authorList>
            <person name="Klenk H.-P."/>
        </authorList>
    </citation>
    <scope>NUCLEOTIDE SEQUENCE [LARGE SCALE GENOMIC DNA]</scope>
    <source>
        <strain evidence="12 15">DSM 15626</strain>
    </source>
</reference>
<keyword evidence="8" id="KW-1015">Disulfide bond</keyword>
<dbReference type="Proteomes" id="UP000534306">
    <property type="component" value="Unassembled WGS sequence"/>
</dbReference>
<keyword evidence="7 10" id="KW-0472">Membrane</keyword>